<reference evidence="1" key="2">
    <citation type="submission" date="2025-05" db="UniProtKB">
        <authorList>
            <consortium name="EnsemblMetazoa"/>
        </authorList>
    </citation>
    <scope>IDENTIFICATION</scope>
    <source>
        <strain evidence="1">Foshan</strain>
    </source>
</reference>
<dbReference type="EnsemblMetazoa" id="AALFPA23_010995.R15530">
    <property type="protein sequence ID" value="AALFPA23_010995.P15530"/>
    <property type="gene ID" value="AALFPA23_010995"/>
</dbReference>
<dbReference type="PANTHER" id="PTHR47331">
    <property type="entry name" value="PHD-TYPE DOMAIN-CONTAINING PROTEIN"/>
    <property type="match status" value="1"/>
</dbReference>
<accession>A0ABM1YPL1</accession>
<protein>
    <recommendedName>
        <fullName evidence="3">Peptidase aspartic putative domain-containing protein</fullName>
    </recommendedName>
</protein>
<keyword evidence="2" id="KW-1185">Reference proteome</keyword>
<evidence type="ECO:0000313" key="2">
    <source>
        <dbReference type="Proteomes" id="UP000069940"/>
    </source>
</evidence>
<name>A0ABM1YPL1_AEDAL</name>
<proteinExistence type="predicted"/>
<dbReference type="InterPro" id="IPR043502">
    <property type="entry name" value="DNA/RNA_pol_sf"/>
</dbReference>
<reference evidence="2" key="1">
    <citation type="journal article" date="2015" name="Proc. Natl. Acad. Sci. U.S.A.">
        <title>Genome sequence of the Asian Tiger mosquito, Aedes albopictus, reveals insights into its biology, genetics, and evolution.</title>
        <authorList>
            <person name="Chen X.G."/>
            <person name="Jiang X."/>
            <person name="Gu J."/>
            <person name="Xu M."/>
            <person name="Wu Y."/>
            <person name="Deng Y."/>
            <person name="Zhang C."/>
            <person name="Bonizzoni M."/>
            <person name="Dermauw W."/>
            <person name="Vontas J."/>
            <person name="Armbruster P."/>
            <person name="Huang X."/>
            <person name="Yang Y."/>
            <person name="Zhang H."/>
            <person name="He W."/>
            <person name="Peng H."/>
            <person name="Liu Y."/>
            <person name="Wu K."/>
            <person name="Chen J."/>
            <person name="Lirakis M."/>
            <person name="Topalis P."/>
            <person name="Van Leeuwen T."/>
            <person name="Hall A.B."/>
            <person name="Jiang X."/>
            <person name="Thorpe C."/>
            <person name="Mueller R.L."/>
            <person name="Sun C."/>
            <person name="Waterhouse R.M."/>
            <person name="Yan G."/>
            <person name="Tu Z.J."/>
            <person name="Fang X."/>
            <person name="James A.A."/>
        </authorList>
    </citation>
    <scope>NUCLEOTIDE SEQUENCE [LARGE SCALE GENOMIC DNA]</scope>
    <source>
        <strain evidence="2">Foshan</strain>
    </source>
</reference>
<dbReference type="RefSeq" id="XP_062713302.1">
    <property type="nucleotide sequence ID" value="XM_062857318.1"/>
</dbReference>
<dbReference type="GeneID" id="134290244"/>
<evidence type="ECO:0008006" key="3">
    <source>
        <dbReference type="Google" id="ProtNLM"/>
    </source>
</evidence>
<dbReference type="InterPro" id="IPR005312">
    <property type="entry name" value="DUF1759"/>
</dbReference>
<dbReference type="Proteomes" id="UP000069940">
    <property type="component" value="Unassembled WGS sequence"/>
</dbReference>
<dbReference type="SUPFAM" id="SSF56672">
    <property type="entry name" value="DNA/RNA polymerases"/>
    <property type="match status" value="1"/>
</dbReference>
<dbReference type="CDD" id="cd00303">
    <property type="entry name" value="retropepsin_like"/>
    <property type="match status" value="1"/>
</dbReference>
<evidence type="ECO:0000313" key="1">
    <source>
        <dbReference type="EnsemblMetazoa" id="AALFPA23_010995.P15530"/>
    </source>
</evidence>
<dbReference type="PANTHER" id="PTHR47331:SF5">
    <property type="entry name" value="RIBONUCLEASE H"/>
    <property type="match status" value="1"/>
</dbReference>
<dbReference type="Pfam" id="PF03564">
    <property type="entry name" value="DUF1759"/>
    <property type="match status" value="1"/>
</dbReference>
<sequence>MATEQQLLCRRNTLLTSLGRAEAFVSGYEAGRDEAQLPLRISHIDNIWASLEAVQVELEDLAETEEGRAMHADVRADYEPRLFSIKASLMSKLPPPTSSNARNPCSTHTNAHALSGIKLPTISLPEFDGDYQQWLTFHDTFVALIHSNAEVPDIQKFHYLRAAVKGEAAQFIESISISSADYNLAWDALKGRYSNEYLMKKRHLQALFDIPRMKKETAATLHGLVDEFERHTKILRQLGEPTDSWSTILEHLLCTRLHDDTLKAWEDHASTVQDPDYACVIGFLQRRIRVLESISVNHHPPSGSAPSATPSSKKYPPVTHLSSCSSTASTSKRCPACNQPHLLARCFKFQRLPLSERLQIVNAKRLCLNCLRADHSYRNCQMEMNCRHCNRRHHTLLHSSTPDSARRPTSGNAIMASSTPLVQSCPPSSSETSQQSLVAAAEHPVVETSVPVQQQRENVFLLTVIVHVVDAFGQEHPARALLDSASQPNLITERLASILHLRRSNVNITVQGAGKTSKPVRQSVYTEVRARNQQFSCGVNFLVMDKVTADLPSRNISTAGWSIPKDLVLADPSFNKSQPIDLVLGAKHFYSFFPSAARLQLAENLPVLVDSVFGWIVAGSSSSFRSECSPNLFESSAVTISMVTLEESIKRFWKNEELVMNDNYSVEERRCETLYQSTVSRNEEGRYIVRMPRQPDFHTMLGTSKTNALRRFELLEKRFQRDPRLKADYHAFMQEYIELGHMREVEEGEEEPAIAYYLPHHPVFKDSSTTTKVRVVFDGSAKISTGHSLNEALCVGPVVQDDLLDIMMRFRTYKVAVVGDIAKMYRQVLLHPDDRSLVRIFFRFSPQSPIRIYELQTVTYGLAPSSFLATRTLQQLADDEGHAFPLGGPALRKSFYVDDFIGGARTVEEAIRLRSEMGELLEKGGFELRKWTSNELDVLRGLKDEQIGTQSSLQFSPNETIKAKHIGSQDPIRYASTPISTLVMTHRQSEPSYPAFLVSSIRLGS</sequence>
<organism evidence="1 2">
    <name type="scientific">Aedes albopictus</name>
    <name type="common">Asian tiger mosquito</name>
    <name type="synonym">Stegomyia albopicta</name>
    <dbReference type="NCBI Taxonomy" id="7160"/>
    <lineage>
        <taxon>Eukaryota</taxon>
        <taxon>Metazoa</taxon>
        <taxon>Ecdysozoa</taxon>
        <taxon>Arthropoda</taxon>
        <taxon>Hexapoda</taxon>
        <taxon>Insecta</taxon>
        <taxon>Pterygota</taxon>
        <taxon>Neoptera</taxon>
        <taxon>Endopterygota</taxon>
        <taxon>Diptera</taxon>
        <taxon>Nematocera</taxon>
        <taxon>Culicoidea</taxon>
        <taxon>Culicidae</taxon>
        <taxon>Culicinae</taxon>
        <taxon>Aedini</taxon>
        <taxon>Aedes</taxon>
        <taxon>Stegomyia</taxon>
    </lineage>
</organism>